<dbReference type="Pfam" id="PF00668">
    <property type="entry name" value="Condensation"/>
    <property type="match status" value="1"/>
</dbReference>
<gene>
    <name evidence="3" type="ORF">FB564_4379</name>
    <name evidence="2" type="ORF">Sar04_47840</name>
</gene>
<dbReference type="InterPro" id="IPR023213">
    <property type="entry name" value="CAT-like_dom_sf"/>
</dbReference>
<keyword evidence="5" id="KW-1185">Reference proteome</keyword>
<dbReference type="GO" id="GO:0009239">
    <property type="term" value="P:enterobactin biosynthetic process"/>
    <property type="evidence" value="ECO:0007669"/>
    <property type="project" value="TreeGrafter"/>
</dbReference>
<evidence type="ECO:0000313" key="4">
    <source>
        <dbReference type="Proteomes" id="UP000315983"/>
    </source>
</evidence>
<dbReference type="GO" id="GO:0043041">
    <property type="term" value="P:amino acid activation for nonribosomal peptide biosynthetic process"/>
    <property type="evidence" value="ECO:0007669"/>
    <property type="project" value="TreeGrafter"/>
</dbReference>
<dbReference type="EMBL" id="VFOL01000001">
    <property type="protein sequence ID" value="TQL39142.1"/>
    <property type="molecule type" value="Genomic_DNA"/>
</dbReference>
<dbReference type="Proteomes" id="UP000315983">
    <property type="component" value="Unassembled WGS sequence"/>
</dbReference>
<accession>A0A542XTI4</accession>
<dbReference type="SUPFAM" id="SSF52777">
    <property type="entry name" value="CoA-dependent acyltransferases"/>
    <property type="match status" value="2"/>
</dbReference>
<dbReference type="PANTHER" id="PTHR45527:SF1">
    <property type="entry name" value="FATTY ACID SYNTHASE"/>
    <property type="match status" value="1"/>
</dbReference>
<dbReference type="Proteomes" id="UP000677457">
    <property type="component" value="Unassembled WGS sequence"/>
</dbReference>
<dbReference type="GO" id="GO:0008610">
    <property type="term" value="P:lipid biosynthetic process"/>
    <property type="evidence" value="ECO:0007669"/>
    <property type="project" value="UniProtKB-ARBA"/>
</dbReference>
<evidence type="ECO:0000313" key="2">
    <source>
        <dbReference type="EMBL" id="GIM88048.1"/>
    </source>
</evidence>
<dbReference type="AlphaFoldDB" id="A0A542XTI4"/>
<dbReference type="GO" id="GO:0009366">
    <property type="term" value="C:enterobactin synthetase complex"/>
    <property type="evidence" value="ECO:0007669"/>
    <property type="project" value="TreeGrafter"/>
</dbReference>
<dbReference type="Gene3D" id="3.30.559.10">
    <property type="entry name" value="Chloramphenicol acetyltransferase-like domain"/>
    <property type="match status" value="1"/>
</dbReference>
<comment type="caution">
    <text evidence="3">The sequence shown here is derived from an EMBL/GenBank/DDBJ whole genome shotgun (WGS) entry which is preliminary data.</text>
</comment>
<proteinExistence type="predicted"/>
<dbReference type="GO" id="GO:0031177">
    <property type="term" value="F:phosphopantetheine binding"/>
    <property type="evidence" value="ECO:0007669"/>
    <property type="project" value="TreeGrafter"/>
</dbReference>
<evidence type="ECO:0000313" key="5">
    <source>
        <dbReference type="Proteomes" id="UP000677457"/>
    </source>
</evidence>
<dbReference type="PANTHER" id="PTHR45527">
    <property type="entry name" value="NONRIBOSOMAL PEPTIDE SYNTHETASE"/>
    <property type="match status" value="1"/>
</dbReference>
<dbReference type="GeneID" id="93773525"/>
<dbReference type="GO" id="GO:0047527">
    <property type="term" value="F:2,3-dihydroxybenzoate-serine ligase activity"/>
    <property type="evidence" value="ECO:0007669"/>
    <property type="project" value="TreeGrafter"/>
</dbReference>
<feature type="domain" description="Condensation" evidence="1">
    <location>
        <begin position="49"/>
        <end position="456"/>
    </location>
</feature>
<dbReference type="InterPro" id="IPR001242">
    <property type="entry name" value="Condensation_dom"/>
</dbReference>
<protein>
    <submittedName>
        <fullName evidence="3">Condensation domain-containing protein</fullName>
    </submittedName>
</protein>
<dbReference type="RefSeq" id="WP_018801491.1">
    <property type="nucleotide sequence ID" value="NZ_BOQM01000058.1"/>
</dbReference>
<sequence length="461" mass="51632">MTTEQQHPPAGDAVTRRQLSANQDFLCVFDRGDDLGVFGPRQIIVAGWRMHGQLDVAALQLALNDVVARHEGLRTVIVRDEGDRHARVRPPSPVELTVEDLSTTVGDTGRERHAHEFLNDVEGGRCDPTRMPLLRAVLGRFDDDDAVLALVTHHTVSDAWSMHLIMRDVAVCYARRRGLPAPELPEIRQYGEYASWQQQALDDKSVASAFEYWRAKLAGGRFVTLPTDRPRKLEVPPVYSVYRFLFDRQLISATTALAKAMSCSPFMVLYACFNLFLHRRTGVSDIVAPILTSGRTEPEFEQTVGPFFNYIPIRTDITGCVTFRDLVNRTRAPLLEAYSYELPFREIAAQAEPELMQQPIMNTSGVTTGFEVFQHPQTVDGMIIGDVRYTALRRRLISASDTSEIPDGNLWDFDLDPAGDLVGLAKFNSLDFDDSTIVAMVDEYREYLEASVGAPDSALPR</sequence>
<reference evidence="3 4" key="1">
    <citation type="submission" date="2019-06" db="EMBL/GenBank/DDBJ databases">
        <title>Sequencing the genomes of 1000 actinobacteria strains.</title>
        <authorList>
            <person name="Klenk H.-P."/>
        </authorList>
    </citation>
    <scope>NUCLEOTIDE SEQUENCE [LARGE SCALE GENOMIC DNA]</scope>
    <source>
        <strain evidence="3 4">DSM 44819</strain>
    </source>
</reference>
<name>A0A542XTI4_SALAC</name>
<dbReference type="Gene3D" id="3.30.559.30">
    <property type="entry name" value="Nonribosomal peptide synthetase, condensation domain"/>
    <property type="match status" value="1"/>
</dbReference>
<evidence type="ECO:0000259" key="1">
    <source>
        <dbReference type="Pfam" id="PF00668"/>
    </source>
</evidence>
<dbReference type="GO" id="GO:0005829">
    <property type="term" value="C:cytosol"/>
    <property type="evidence" value="ECO:0007669"/>
    <property type="project" value="TreeGrafter"/>
</dbReference>
<dbReference type="EMBL" id="BOQM01000058">
    <property type="protein sequence ID" value="GIM88048.1"/>
    <property type="molecule type" value="Genomic_DNA"/>
</dbReference>
<evidence type="ECO:0000313" key="3">
    <source>
        <dbReference type="EMBL" id="TQL39142.1"/>
    </source>
</evidence>
<organism evidence="3 4">
    <name type="scientific">Salinispora arenicola</name>
    <dbReference type="NCBI Taxonomy" id="168697"/>
    <lineage>
        <taxon>Bacteria</taxon>
        <taxon>Bacillati</taxon>
        <taxon>Actinomycetota</taxon>
        <taxon>Actinomycetes</taxon>
        <taxon>Micromonosporales</taxon>
        <taxon>Micromonosporaceae</taxon>
        <taxon>Salinispora</taxon>
    </lineage>
</organism>
<reference evidence="2 5" key="2">
    <citation type="submission" date="2021-03" db="EMBL/GenBank/DDBJ databases">
        <title>Whole genome shotgun sequence of Salinispora arenicola NBRC 105043.</title>
        <authorList>
            <person name="Komaki H."/>
            <person name="Tamura T."/>
        </authorList>
    </citation>
    <scope>NUCLEOTIDE SEQUENCE [LARGE SCALE GENOMIC DNA]</scope>
    <source>
        <strain evidence="2 5">NBRC 105043</strain>
    </source>
</reference>